<dbReference type="VEuPathDB" id="FungiDB:MAN_06654"/>
<dbReference type="GO" id="GO:0006508">
    <property type="term" value="P:proteolysis"/>
    <property type="evidence" value="ECO:0007669"/>
    <property type="project" value="InterPro"/>
</dbReference>
<dbReference type="HOGENOM" id="CLU_449831_0_0_1"/>
<evidence type="ECO:0000313" key="2">
    <source>
        <dbReference type="Proteomes" id="UP000031186"/>
    </source>
</evidence>
<keyword evidence="2" id="KW-1185">Reference proteome</keyword>
<dbReference type="InterPro" id="IPR036852">
    <property type="entry name" value="Peptidase_S8/S53_dom_sf"/>
</dbReference>
<protein>
    <submittedName>
        <fullName evidence="1">Peptidase S8</fullName>
    </submittedName>
</protein>
<proteinExistence type="predicted"/>
<dbReference type="Gene3D" id="3.40.50.200">
    <property type="entry name" value="Peptidase S8/S53 domain"/>
    <property type="match status" value="1"/>
</dbReference>
<organism evidence="1 2">
    <name type="scientific">Metarhizium anisopliae (strain ARSEF 549)</name>
    <dbReference type="NCBI Taxonomy" id="3151832"/>
    <lineage>
        <taxon>Eukaryota</taxon>
        <taxon>Fungi</taxon>
        <taxon>Dikarya</taxon>
        <taxon>Ascomycota</taxon>
        <taxon>Pezizomycotina</taxon>
        <taxon>Sordariomycetes</taxon>
        <taxon>Hypocreomycetidae</taxon>
        <taxon>Hypocreales</taxon>
        <taxon>Clavicipitaceae</taxon>
        <taxon>Metarhizium</taxon>
    </lineage>
</organism>
<evidence type="ECO:0000313" key="1">
    <source>
        <dbReference type="EMBL" id="KID64480.1"/>
    </source>
</evidence>
<dbReference type="CDD" id="cd00306">
    <property type="entry name" value="Peptidases_S8_S53"/>
    <property type="match status" value="1"/>
</dbReference>
<reference evidence="1 2" key="1">
    <citation type="journal article" date="2014" name="Proc. Natl. Acad. Sci. U.S.A.">
        <title>Trajectory and genomic determinants of fungal-pathogen speciation and host adaptation.</title>
        <authorList>
            <person name="Hu X."/>
            <person name="Xiao G."/>
            <person name="Zheng P."/>
            <person name="Shang Y."/>
            <person name="Su Y."/>
            <person name="Zhang X."/>
            <person name="Liu X."/>
            <person name="Zhan S."/>
            <person name="St Leger R.J."/>
            <person name="Wang C."/>
        </authorList>
    </citation>
    <scope>NUCLEOTIDE SEQUENCE [LARGE SCALE GENOMIC DNA]</scope>
    <source>
        <strain evidence="1 2">ARSEF 549</strain>
    </source>
</reference>
<gene>
    <name evidence="1" type="ORF">MAN_06654</name>
</gene>
<name>A0A0B4ER60_METAF</name>
<feature type="non-terminal residue" evidence="1">
    <location>
        <position position="1"/>
    </location>
</feature>
<sequence>MPQNMRCEPYRAVHGLFLAWKDVAQPEAAIKEQLSDLKHTLKHYYNYDQIETWEIPSHKPYNALDRKLRDFLDDNDGEKTLLIVYYRGHAARDGRSLVLKLHDSQESPGLSWTAIQHKLMVDVEADVLLILDCCHAYSAAYSDLTGSDASSESRGCVGLLASVDDGEQSHLRGDHTFTKNLIAQLEESHAKPVEVARLSNGLEKRCRNWRDLQPDDAWKIKMPRFQNLSIHIDRQMWLMRIDEQAGADKTPQTPPAVAWMPPPVLTTRADTPQPTKPEMYLDFGPVASQFELPVRKDAEVWTERQHMLQQRLGSEIDRVDNERLVKVAILSSGVDETSALVIAAAGRGRLEAIDFTGSRSCADELGVGTHSVNVMLRLTKYAKIYAAKVATSSFSQKVIVREVYLALRFCIDTWDVDLIVLPFWFEQPVFDIELQIKRGHAKGKRIIAAAEFDLLSSHPSFPACMPRVMAIVATDGLGHLAHPIFPPKPSPSVEFSTLGQGVPFFEDDETAPSWRHCHGVEDSSVAVVVAAARLCNVGKYTWCWVPGLPDLIRWRKKPLTSNCDGCSFVAPWFLWNSEFKESSICAQFKIVADMLWLADITNSPVTG</sequence>
<dbReference type="Proteomes" id="UP000031186">
    <property type="component" value="Unassembled WGS sequence"/>
</dbReference>
<dbReference type="EMBL" id="AZNF01000008">
    <property type="protein sequence ID" value="KID64480.1"/>
    <property type="molecule type" value="Genomic_DNA"/>
</dbReference>
<comment type="caution">
    <text evidence="1">The sequence shown here is derived from an EMBL/GenBank/DDBJ whole genome shotgun (WGS) entry which is preliminary data.</text>
</comment>
<dbReference type="SUPFAM" id="SSF52743">
    <property type="entry name" value="Subtilisin-like"/>
    <property type="match status" value="1"/>
</dbReference>
<dbReference type="GO" id="GO:0004252">
    <property type="term" value="F:serine-type endopeptidase activity"/>
    <property type="evidence" value="ECO:0007669"/>
    <property type="project" value="InterPro"/>
</dbReference>
<dbReference type="AlphaFoldDB" id="A0A0B4ER60"/>
<dbReference type="OrthoDB" id="3559580at2759"/>
<accession>A0A0B4ER60</accession>